<dbReference type="Proteomes" id="UP001066276">
    <property type="component" value="Chromosome 11"/>
</dbReference>
<name>A0AAV7LCE8_PLEWA</name>
<gene>
    <name evidence="2" type="ORF">NDU88_001373</name>
</gene>
<accession>A0AAV7LCE8</accession>
<feature type="region of interest" description="Disordered" evidence="1">
    <location>
        <begin position="20"/>
        <end position="47"/>
    </location>
</feature>
<dbReference type="AlphaFoldDB" id="A0AAV7LCE8"/>
<sequence length="81" mass="8329">MSAVPPGLAASGLSPVKLQLGSKHGGFEENNKRLRARSAGRQSTMRLTPASLCSTLGPCRPGSAEASRVGKVGARGWVAQL</sequence>
<comment type="caution">
    <text evidence="2">The sequence shown here is derived from an EMBL/GenBank/DDBJ whole genome shotgun (WGS) entry which is preliminary data.</text>
</comment>
<proteinExistence type="predicted"/>
<evidence type="ECO:0000313" key="3">
    <source>
        <dbReference type="Proteomes" id="UP001066276"/>
    </source>
</evidence>
<evidence type="ECO:0000256" key="1">
    <source>
        <dbReference type="SAM" id="MobiDB-lite"/>
    </source>
</evidence>
<organism evidence="2 3">
    <name type="scientific">Pleurodeles waltl</name>
    <name type="common">Iberian ribbed newt</name>
    <dbReference type="NCBI Taxonomy" id="8319"/>
    <lineage>
        <taxon>Eukaryota</taxon>
        <taxon>Metazoa</taxon>
        <taxon>Chordata</taxon>
        <taxon>Craniata</taxon>
        <taxon>Vertebrata</taxon>
        <taxon>Euteleostomi</taxon>
        <taxon>Amphibia</taxon>
        <taxon>Batrachia</taxon>
        <taxon>Caudata</taxon>
        <taxon>Salamandroidea</taxon>
        <taxon>Salamandridae</taxon>
        <taxon>Pleurodelinae</taxon>
        <taxon>Pleurodeles</taxon>
    </lineage>
</organism>
<keyword evidence="3" id="KW-1185">Reference proteome</keyword>
<evidence type="ECO:0000313" key="2">
    <source>
        <dbReference type="EMBL" id="KAJ1088214.1"/>
    </source>
</evidence>
<protein>
    <submittedName>
        <fullName evidence="2">Uncharacterized protein</fullName>
    </submittedName>
</protein>
<dbReference type="EMBL" id="JANPWB010000015">
    <property type="protein sequence ID" value="KAJ1088214.1"/>
    <property type="molecule type" value="Genomic_DNA"/>
</dbReference>
<reference evidence="2" key="1">
    <citation type="journal article" date="2022" name="bioRxiv">
        <title>Sequencing and chromosome-scale assembly of the giantPleurodeles waltlgenome.</title>
        <authorList>
            <person name="Brown T."/>
            <person name="Elewa A."/>
            <person name="Iarovenko S."/>
            <person name="Subramanian E."/>
            <person name="Araus A.J."/>
            <person name="Petzold A."/>
            <person name="Susuki M."/>
            <person name="Suzuki K.-i.T."/>
            <person name="Hayashi T."/>
            <person name="Toyoda A."/>
            <person name="Oliveira C."/>
            <person name="Osipova E."/>
            <person name="Leigh N.D."/>
            <person name="Simon A."/>
            <person name="Yun M.H."/>
        </authorList>
    </citation>
    <scope>NUCLEOTIDE SEQUENCE</scope>
    <source>
        <strain evidence="2">20211129_DDA</strain>
        <tissue evidence="2">Liver</tissue>
    </source>
</reference>